<name>A0ABW8NFV3_9GAMM</name>
<organism evidence="1 2">
    <name type="scientific">Oceanobacter antarcticus</name>
    <dbReference type="NCBI Taxonomy" id="3133425"/>
    <lineage>
        <taxon>Bacteria</taxon>
        <taxon>Pseudomonadati</taxon>
        <taxon>Pseudomonadota</taxon>
        <taxon>Gammaproteobacteria</taxon>
        <taxon>Oceanospirillales</taxon>
        <taxon>Oceanospirillaceae</taxon>
        <taxon>Oceanobacter</taxon>
    </lineage>
</organism>
<keyword evidence="2" id="KW-1185">Reference proteome</keyword>
<gene>
    <name evidence="1" type="ORF">WG929_05320</name>
</gene>
<evidence type="ECO:0000313" key="1">
    <source>
        <dbReference type="EMBL" id="MFK4751829.1"/>
    </source>
</evidence>
<dbReference type="EMBL" id="JBBKTX010000005">
    <property type="protein sequence ID" value="MFK4751829.1"/>
    <property type="molecule type" value="Genomic_DNA"/>
</dbReference>
<sequence>MSGGKTKNSALTTALAFHYQVLIGLDKCFALEEGQSVWFEKDGDVSLMSPDVLASSQTEVKHYADRLTDHHENLWKTLKNWLAPEFDHTQYGVLVLHTTQAFGATTRLKDWNTQTPEQRLAVLQDIFAERTDEQLNAKKPSEIIKIQKAVVVDTAQECLMHVLGKVVLHVESADLGTLKKIYFNKLSGYIPPSNRQAFSEGLIGFIYEQANDTEWVIDKTSFDQKRESLTAKWGPTLFTIPDFDVRDATEDEVDTYIEEFFAQKIIEIEYDDVLPEAIGSWLELRNALIEELNGYPQFREVVSQYRERWIKTFSAKYRSACRKKGSPVAISQDLFDQVTSEIPFGIEGYPNPDIVFRNGLIHDAMDDDERNLKWRVEP</sequence>
<dbReference type="Proteomes" id="UP001620597">
    <property type="component" value="Unassembled WGS sequence"/>
</dbReference>
<protein>
    <submittedName>
        <fullName evidence="1">Adenylate cyclase</fullName>
    </submittedName>
</protein>
<dbReference type="RefSeq" id="WP_416205195.1">
    <property type="nucleotide sequence ID" value="NZ_JBBKTX010000005.1"/>
</dbReference>
<comment type="caution">
    <text evidence="1">The sequence shown here is derived from an EMBL/GenBank/DDBJ whole genome shotgun (WGS) entry which is preliminary data.</text>
</comment>
<proteinExistence type="predicted"/>
<accession>A0ABW8NFV3</accession>
<reference evidence="1 2" key="1">
    <citation type="submission" date="2024-03" db="EMBL/GenBank/DDBJ databases">
        <title>High-quality draft genome sequence of Oceanobacter sp. wDCs-4.</title>
        <authorList>
            <person name="Dong C."/>
        </authorList>
    </citation>
    <scope>NUCLEOTIDE SEQUENCE [LARGE SCALE GENOMIC DNA]</scope>
    <source>
        <strain evidence="2">wDCs-4</strain>
    </source>
</reference>
<evidence type="ECO:0000313" key="2">
    <source>
        <dbReference type="Proteomes" id="UP001620597"/>
    </source>
</evidence>